<feature type="transmembrane region" description="Helical" evidence="1">
    <location>
        <begin position="287"/>
        <end position="308"/>
    </location>
</feature>
<feature type="transmembrane region" description="Helical" evidence="1">
    <location>
        <begin position="173"/>
        <end position="194"/>
    </location>
</feature>
<protein>
    <submittedName>
        <fullName evidence="3">Type II CAAX endopeptidase family protein</fullName>
    </submittedName>
</protein>
<accession>A0ABT4CLV3</accession>
<dbReference type="EMBL" id="JAPQES010000001">
    <property type="protein sequence ID" value="MCY6370017.1"/>
    <property type="molecule type" value="Genomic_DNA"/>
</dbReference>
<feature type="transmembrane region" description="Helical" evidence="1">
    <location>
        <begin position="80"/>
        <end position="104"/>
    </location>
</feature>
<keyword evidence="4" id="KW-1185">Reference proteome</keyword>
<evidence type="ECO:0000256" key="1">
    <source>
        <dbReference type="SAM" id="Phobius"/>
    </source>
</evidence>
<gene>
    <name evidence="3" type="ORF">OXH55_05180</name>
</gene>
<sequence>MSKKRVFYSNLFAMILLFLYALGGSVLVVIFKKMKLSLSLYLVLPQILLLLVPTIIYFVITKQSVTETLRFKKIGAKTVFIVISIGLIAMPIATFLSLITQFIFPNRISQVVSALSNIPFIIRVAIVALTPAICEEITMRGIVLAGYDNIDIKKAAVMTGLFFGIIHMDGNQFLYAFVLGIVFAYLVRITGSIFSSMICHFTINGTQLLLAELSTYFLKFSNEELKTAQDAGLSAFTTSQQINLVLFYLTLAIICIGIIVMLMQKLITIHGRDGIRVTEGQKDNTKVINWPVYVTVGLYIYIIANQLITIYK</sequence>
<feature type="transmembrane region" description="Helical" evidence="1">
    <location>
        <begin position="6"/>
        <end position="31"/>
    </location>
</feature>
<comment type="caution">
    <text evidence="3">The sequence shown here is derived from an EMBL/GenBank/DDBJ whole genome shotgun (WGS) entry which is preliminary data.</text>
</comment>
<keyword evidence="1" id="KW-0472">Membrane</keyword>
<evidence type="ECO:0000313" key="3">
    <source>
        <dbReference type="EMBL" id="MCY6370017.1"/>
    </source>
</evidence>
<dbReference type="InterPro" id="IPR003675">
    <property type="entry name" value="Rce1/LyrA-like_dom"/>
</dbReference>
<reference evidence="3" key="1">
    <citation type="submission" date="2022-12" db="EMBL/GenBank/DDBJ databases">
        <authorList>
            <person name="Wang J."/>
        </authorList>
    </citation>
    <scope>NUCLEOTIDE SEQUENCE</scope>
    <source>
        <strain evidence="3">HY-42-06</strain>
    </source>
</reference>
<evidence type="ECO:0000259" key="2">
    <source>
        <dbReference type="Pfam" id="PF02517"/>
    </source>
</evidence>
<dbReference type="Proteomes" id="UP001079657">
    <property type="component" value="Unassembled WGS sequence"/>
</dbReference>
<organism evidence="3 4">
    <name type="scientific">Clostridium ganghwense</name>
    <dbReference type="NCBI Taxonomy" id="312089"/>
    <lineage>
        <taxon>Bacteria</taxon>
        <taxon>Bacillati</taxon>
        <taxon>Bacillota</taxon>
        <taxon>Clostridia</taxon>
        <taxon>Eubacteriales</taxon>
        <taxon>Clostridiaceae</taxon>
        <taxon>Clostridium</taxon>
    </lineage>
</organism>
<name>A0ABT4CLV3_9CLOT</name>
<keyword evidence="1" id="KW-0812">Transmembrane</keyword>
<feature type="transmembrane region" description="Helical" evidence="1">
    <location>
        <begin position="245"/>
        <end position="267"/>
    </location>
</feature>
<evidence type="ECO:0000313" key="4">
    <source>
        <dbReference type="Proteomes" id="UP001079657"/>
    </source>
</evidence>
<dbReference type="RefSeq" id="WP_268048519.1">
    <property type="nucleotide sequence ID" value="NZ_JAPQES010000001.1"/>
</dbReference>
<feature type="transmembrane region" description="Helical" evidence="1">
    <location>
        <begin position="38"/>
        <end position="60"/>
    </location>
</feature>
<dbReference type="Pfam" id="PF02517">
    <property type="entry name" value="Rce1-like"/>
    <property type="match status" value="1"/>
</dbReference>
<proteinExistence type="predicted"/>
<feature type="domain" description="CAAX prenyl protease 2/Lysostaphin resistance protein A-like" evidence="2">
    <location>
        <begin position="120"/>
        <end position="205"/>
    </location>
</feature>
<keyword evidence="1" id="KW-1133">Transmembrane helix</keyword>
<feature type="transmembrane region" description="Helical" evidence="1">
    <location>
        <begin position="111"/>
        <end position="133"/>
    </location>
</feature>